<protein>
    <recommendedName>
        <fullName evidence="1">UPF0246 protein EV194_11332</fullName>
    </recommendedName>
</protein>
<dbReference type="GO" id="GO:0033194">
    <property type="term" value="P:response to hydroperoxide"/>
    <property type="evidence" value="ECO:0007669"/>
    <property type="project" value="TreeGrafter"/>
</dbReference>
<dbReference type="RefSeq" id="WP_132434704.1">
    <property type="nucleotide sequence ID" value="NZ_SLWK01000013.1"/>
</dbReference>
<dbReference type="HAMAP" id="MF_00652">
    <property type="entry name" value="UPF0246"/>
    <property type="match status" value="1"/>
</dbReference>
<reference evidence="2 3" key="1">
    <citation type="submission" date="2019-03" db="EMBL/GenBank/DDBJ databases">
        <title>Genomic Encyclopedia of Type Strains, Phase IV (KMG-IV): sequencing the most valuable type-strain genomes for metagenomic binning, comparative biology and taxonomic classification.</title>
        <authorList>
            <person name="Goeker M."/>
        </authorList>
    </citation>
    <scope>NUCLEOTIDE SEQUENCE [LARGE SCALE GENOMIC DNA]</scope>
    <source>
        <strain evidence="2 3">DSM 24179</strain>
    </source>
</reference>
<dbReference type="OrthoDB" id="9777133at2"/>
<dbReference type="AlphaFoldDB" id="A0A4R2GDH0"/>
<gene>
    <name evidence="2" type="ORF">EV194_11332</name>
</gene>
<dbReference type="PANTHER" id="PTHR30283:SF4">
    <property type="entry name" value="PEROXIDE STRESS RESISTANCE PROTEIN YAAA"/>
    <property type="match status" value="1"/>
</dbReference>
<dbReference type="PANTHER" id="PTHR30283">
    <property type="entry name" value="PEROXIDE STRESS RESPONSE PROTEIN YAAA"/>
    <property type="match status" value="1"/>
</dbReference>
<keyword evidence="3" id="KW-1185">Reference proteome</keyword>
<sequence>MLILLSPAKTLDFERRIPDVNTTEIHFSAEAQELAGLLKTKSVKDLRELMHISDKLAQLNAERFLLWHWPFDDFNVRASIYAFKGEVYSGFEVDTMKFEAVEYAQKSVRILSGLYGVLRPFDAIMPYRLEMGTKLLNSKGKDLYSFWGDKITRAINDDLQSENHQALVNLASQEYYKTIDEKKIERKIITPVFKEFKNGQYKVISIYAKKARGLMTRFIVENRLTNPEDLKAFDLDGYVFNNELSKGKELVFTRR</sequence>
<evidence type="ECO:0000313" key="3">
    <source>
        <dbReference type="Proteomes" id="UP000295221"/>
    </source>
</evidence>
<dbReference type="Proteomes" id="UP000295221">
    <property type="component" value="Unassembled WGS sequence"/>
</dbReference>
<evidence type="ECO:0000313" key="2">
    <source>
        <dbReference type="EMBL" id="TCO06117.1"/>
    </source>
</evidence>
<dbReference type="NCBIfam" id="NF002542">
    <property type="entry name" value="PRK02101.1-3"/>
    <property type="match status" value="1"/>
</dbReference>
<comment type="similarity">
    <text evidence="1">Belongs to the UPF0246 family.</text>
</comment>
<name>A0A4R2GDH0_9BACT</name>
<dbReference type="InterPro" id="IPR005583">
    <property type="entry name" value="YaaA"/>
</dbReference>
<evidence type="ECO:0000256" key="1">
    <source>
        <dbReference type="HAMAP-Rule" id="MF_00652"/>
    </source>
</evidence>
<dbReference type="Pfam" id="PF03883">
    <property type="entry name" value="H2O2_YaaD"/>
    <property type="match status" value="1"/>
</dbReference>
<dbReference type="EMBL" id="SLWK01000013">
    <property type="protein sequence ID" value="TCO06117.1"/>
    <property type="molecule type" value="Genomic_DNA"/>
</dbReference>
<organism evidence="2 3">
    <name type="scientific">Natronoflexus pectinivorans</name>
    <dbReference type="NCBI Taxonomy" id="682526"/>
    <lineage>
        <taxon>Bacteria</taxon>
        <taxon>Pseudomonadati</taxon>
        <taxon>Bacteroidota</taxon>
        <taxon>Bacteroidia</taxon>
        <taxon>Marinilabiliales</taxon>
        <taxon>Marinilabiliaceae</taxon>
        <taxon>Natronoflexus</taxon>
    </lineage>
</organism>
<dbReference type="GO" id="GO:0005829">
    <property type="term" value="C:cytosol"/>
    <property type="evidence" value="ECO:0007669"/>
    <property type="project" value="TreeGrafter"/>
</dbReference>
<comment type="caution">
    <text evidence="2">The sequence shown here is derived from an EMBL/GenBank/DDBJ whole genome shotgun (WGS) entry which is preliminary data.</text>
</comment>
<proteinExistence type="inferred from homology"/>
<accession>A0A4R2GDH0</accession>